<protein>
    <submittedName>
        <fullName evidence="1">Uncharacterized protein</fullName>
    </submittedName>
</protein>
<proteinExistence type="predicted"/>
<dbReference type="EMBL" id="CP002955">
    <property type="protein sequence ID" value="AEL26011.1"/>
    <property type="molecule type" value="Genomic_DNA"/>
</dbReference>
<dbReference type="AlphaFoldDB" id="G0J517"/>
<dbReference type="HOGENOM" id="CLU_3288340_0_0_10"/>
<keyword evidence="2" id="KW-1185">Reference proteome</keyword>
<gene>
    <name evidence="1" type="ordered locus">Cycma_2269</name>
</gene>
<organism evidence="1 2">
    <name type="scientific">Cyclobacterium marinum (strain ATCC 25205 / DSM 745 / LMG 13164 / NCIMB 1802)</name>
    <name type="common">Flectobacillus marinus</name>
    <dbReference type="NCBI Taxonomy" id="880070"/>
    <lineage>
        <taxon>Bacteria</taxon>
        <taxon>Pseudomonadati</taxon>
        <taxon>Bacteroidota</taxon>
        <taxon>Cytophagia</taxon>
        <taxon>Cytophagales</taxon>
        <taxon>Cyclobacteriaceae</taxon>
        <taxon>Cyclobacterium</taxon>
    </lineage>
</organism>
<evidence type="ECO:0000313" key="2">
    <source>
        <dbReference type="Proteomes" id="UP000001635"/>
    </source>
</evidence>
<reference evidence="2" key="1">
    <citation type="submission" date="2011-07" db="EMBL/GenBank/DDBJ databases">
        <title>The complete genome of Cyclobacterium marinum DSM 745.</title>
        <authorList>
            <person name="Lucas S."/>
            <person name="Han J."/>
            <person name="Lapidus A."/>
            <person name="Bruce D."/>
            <person name="Goodwin L."/>
            <person name="Pitluck S."/>
            <person name="Peters L."/>
            <person name="Kyrpides N."/>
            <person name="Mavromatis K."/>
            <person name="Ivanova N."/>
            <person name="Ovchinnikova G."/>
            <person name="Chertkov O."/>
            <person name="Detter J.C."/>
            <person name="Tapia R."/>
            <person name="Han C."/>
            <person name="Land M."/>
            <person name="Hauser L."/>
            <person name="Markowitz V."/>
            <person name="Cheng J.-F."/>
            <person name="Hugenholtz P."/>
            <person name="Woyke T."/>
            <person name="Wu D."/>
            <person name="Tindall B."/>
            <person name="Schuetze A."/>
            <person name="Brambilla E."/>
            <person name="Klenk H.-P."/>
            <person name="Eisen J.A."/>
        </authorList>
    </citation>
    <scope>NUCLEOTIDE SEQUENCE [LARGE SCALE GENOMIC DNA]</scope>
    <source>
        <strain evidence="2">ATCC 25205 / DSM 745 / LMG 13164 / NCIMB 1802</strain>
    </source>
</reference>
<dbReference type="Proteomes" id="UP000001635">
    <property type="component" value="Chromosome"/>
</dbReference>
<dbReference type="KEGG" id="cmr:Cycma_2269"/>
<accession>G0J517</accession>
<evidence type="ECO:0000313" key="1">
    <source>
        <dbReference type="EMBL" id="AEL26011.1"/>
    </source>
</evidence>
<dbReference type="STRING" id="880070.Cycma_2269"/>
<sequence length="40" mass="4361">MDPAALVLVTNRAGFILSENQLYSLPLLSDSKKKILNSAE</sequence>
<name>G0J517_CYCMS</name>